<organism evidence="1">
    <name type="scientific">marine sediment metagenome</name>
    <dbReference type="NCBI Taxonomy" id="412755"/>
    <lineage>
        <taxon>unclassified sequences</taxon>
        <taxon>metagenomes</taxon>
        <taxon>ecological metagenomes</taxon>
    </lineage>
</organism>
<sequence>GEETKPFSLLANQTIEKNSKRKWSDSYLALTQARSADRSGASFYYRGNQDGELVNWINNMSVPTILPPYYKGAAGSTLITMLVRKSSGLLTEDSQGEQGHEGVKLSQEELDKIACWIDLLVPYCGDYAEANAWTQEEMDKYDRFMKKRRRMEEIERKNIEELVAAESTLEKTGVKTAEVDIGRSLQTK</sequence>
<feature type="non-terminal residue" evidence="1">
    <location>
        <position position="1"/>
    </location>
</feature>
<name>X1HW75_9ZZZZ</name>
<comment type="caution">
    <text evidence="1">The sequence shown here is derived from an EMBL/GenBank/DDBJ whole genome shotgun (WGS) entry which is preliminary data.</text>
</comment>
<protein>
    <submittedName>
        <fullName evidence="1">Uncharacterized protein</fullName>
    </submittedName>
</protein>
<proteinExistence type="predicted"/>
<dbReference type="AlphaFoldDB" id="X1HW75"/>
<reference evidence="1" key="1">
    <citation type="journal article" date="2014" name="Front. Microbiol.">
        <title>High frequency of phylogenetically diverse reductive dehalogenase-homologous genes in deep subseafloor sedimentary metagenomes.</title>
        <authorList>
            <person name="Kawai M."/>
            <person name="Futagami T."/>
            <person name="Toyoda A."/>
            <person name="Takaki Y."/>
            <person name="Nishi S."/>
            <person name="Hori S."/>
            <person name="Arai W."/>
            <person name="Tsubouchi T."/>
            <person name="Morono Y."/>
            <person name="Uchiyama I."/>
            <person name="Ito T."/>
            <person name="Fujiyama A."/>
            <person name="Inagaki F."/>
            <person name="Takami H."/>
        </authorList>
    </citation>
    <scope>NUCLEOTIDE SEQUENCE</scope>
    <source>
        <strain evidence="1">Expedition CK06-06</strain>
    </source>
</reference>
<gene>
    <name evidence="1" type="ORF">S03H2_30687</name>
</gene>
<dbReference type="EMBL" id="BARU01018572">
    <property type="protein sequence ID" value="GAH58064.1"/>
    <property type="molecule type" value="Genomic_DNA"/>
</dbReference>
<evidence type="ECO:0000313" key="1">
    <source>
        <dbReference type="EMBL" id="GAH58064.1"/>
    </source>
</evidence>
<accession>X1HW75</accession>